<dbReference type="CDD" id="cd05568">
    <property type="entry name" value="PTS_IIB_bgl_like"/>
    <property type="match status" value="1"/>
</dbReference>
<dbReference type="Gene3D" id="3.40.930.10">
    <property type="entry name" value="Mannitol-specific EII, Chain A"/>
    <property type="match status" value="1"/>
</dbReference>
<dbReference type="InterPro" id="IPR013011">
    <property type="entry name" value="PTS_EIIB_2"/>
</dbReference>
<name>A0A0R1P5T1_LIMMU</name>
<dbReference type="PROSITE" id="PS51094">
    <property type="entry name" value="PTS_EIIA_TYPE_2"/>
    <property type="match status" value="1"/>
</dbReference>
<evidence type="ECO:0000259" key="5">
    <source>
        <dbReference type="PROSITE" id="PS51372"/>
    </source>
</evidence>
<dbReference type="Gene3D" id="1.10.10.10">
    <property type="entry name" value="Winged helix-like DNA-binding domain superfamily/Winged helix DNA-binding domain"/>
    <property type="match status" value="1"/>
</dbReference>
<dbReference type="InterPro" id="IPR002178">
    <property type="entry name" value="PTS_EIIA_type-2_dom"/>
</dbReference>
<dbReference type="InterPro" id="IPR050661">
    <property type="entry name" value="BglG_antiterminators"/>
</dbReference>
<dbReference type="GO" id="GO:0006355">
    <property type="term" value="P:regulation of DNA-templated transcription"/>
    <property type="evidence" value="ECO:0007669"/>
    <property type="project" value="InterPro"/>
</dbReference>
<evidence type="ECO:0000256" key="1">
    <source>
        <dbReference type="ARBA" id="ARBA00022679"/>
    </source>
</evidence>
<dbReference type="InterPro" id="IPR036388">
    <property type="entry name" value="WH-like_DNA-bd_sf"/>
</dbReference>
<dbReference type="Proteomes" id="UP000050901">
    <property type="component" value="Unassembled WGS sequence"/>
</dbReference>
<dbReference type="InterPro" id="IPR036095">
    <property type="entry name" value="PTS_EIIB-like_sf"/>
</dbReference>
<dbReference type="SUPFAM" id="SSF63520">
    <property type="entry name" value="PTS-regulatory domain, PRD"/>
    <property type="match status" value="1"/>
</dbReference>
<dbReference type="InterPro" id="IPR016152">
    <property type="entry name" value="PTrfase/Anion_transptr"/>
</dbReference>
<dbReference type="Pfam" id="PF00874">
    <property type="entry name" value="PRD"/>
    <property type="match status" value="1"/>
</dbReference>
<dbReference type="GO" id="GO:0009401">
    <property type="term" value="P:phosphoenolpyruvate-dependent sugar phosphotransferase system"/>
    <property type="evidence" value="ECO:0007669"/>
    <property type="project" value="InterPro"/>
</dbReference>
<dbReference type="Gene3D" id="1.10.1790.10">
    <property type="entry name" value="PRD domain"/>
    <property type="match status" value="1"/>
</dbReference>
<keyword evidence="1" id="KW-0808">Transferase</keyword>
<gene>
    <name evidence="6" type="ORF">FC47_GL000848</name>
</gene>
<dbReference type="PANTHER" id="PTHR30185">
    <property type="entry name" value="CRYPTIC BETA-GLUCOSIDE BGL OPERON ANTITERMINATOR"/>
    <property type="match status" value="1"/>
</dbReference>
<proteinExistence type="predicted"/>
<organism evidence="6 7">
    <name type="scientific">Limosilactobacillus mucosae DSM 13345</name>
    <dbReference type="NCBI Taxonomy" id="1423771"/>
    <lineage>
        <taxon>Bacteria</taxon>
        <taxon>Bacillati</taxon>
        <taxon>Bacillota</taxon>
        <taxon>Bacilli</taxon>
        <taxon>Lactobacillales</taxon>
        <taxon>Lactobacillaceae</taxon>
        <taxon>Limosilactobacillus</taxon>
    </lineage>
</organism>
<evidence type="ECO:0000313" key="6">
    <source>
        <dbReference type="EMBL" id="KRL24307.1"/>
    </source>
</evidence>
<dbReference type="SUPFAM" id="SSF55804">
    <property type="entry name" value="Phoshotransferase/anion transport protein"/>
    <property type="match status" value="1"/>
</dbReference>
<evidence type="ECO:0000259" key="3">
    <source>
        <dbReference type="PROSITE" id="PS51094"/>
    </source>
</evidence>
<dbReference type="InterPro" id="IPR011608">
    <property type="entry name" value="PRD"/>
</dbReference>
<dbReference type="PATRIC" id="fig|1423771.3.peg.855"/>
<keyword evidence="2" id="KW-0677">Repeat</keyword>
<dbReference type="EMBL" id="AZEQ01000019">
    <property type="protein sequence ID" value="KRL24307.1"/>
    <property type="molecule type" value="Genomic_DNA"/>
</dbReference>
<evidence type="ECO:0000313" key="7">
    <source>
        <dbReference type="Proteomes" id="UP000050901"/>
    </source>
</evidence>
<dbReference type="PANTHER" id="PTHR30185:SF9">
    <property type="entry name" value="MANNITOL-SPECIFIC PHOSPHOTRANSFERASE ENZYME IIA COMPONENT"/>
    <property type="match status" value="1"/>
</dbReference>
<sequence>MFGGIALIEFSHVRHGNEMLLELLNSPSVVSLKTLENKLHLSRRSIFYVIKHVNKELDAEGLYEIENIRGIGYLLPDETRQQLAGKYKKDETVTDFASFFDSFPQFSKLAKNQRQLTEIFFLISRDTTSLNQLTHIFNTSKNTIIKDLNEIAVTLPNELFIKNFKSGKSIVGDETVQRSWVFEHLQSLLKLISPFFQPSSDSHISEHLQLFEKATGNILTDDSNSILNSYLQWLLSRIENQRYRLTADKSEAEDQSFSYDWATQLLKDYDVENQMESRYISKIVNTQAFQHINLNSPLIKKIQPITTKVIQRFNQKAGVKLPAEVGSLNENLTAHLASTYCRVKFNIRYHNPLLERMKTNYRETFELTKIAVAPFNKFVNSALSEDEIALITAYFSGAMRSSSQTVLPPTPISEVLVVCSSGIGTSQLLLTQLRQRYPNVGFVGPYNIFQYENCSLKNIKLVLSTTSLPQKECPVLTVPVIPNNSDWEHIDYQLQNAGFTTFNLSSDFSQIKVSSIMDIISNYARIVDPQSLEQALRSYFKKPSAESKAGLQDPLLEKHVKLIREPMDWESAVRVSMQPLVDDSTVQPRYIDQIVKLTKEHGDYMAIGKGILLAHASYNAGVNRLGVNFTYFKTPFRIDNSKKDINFVVGLAPIDQEKHLKLLANLLRSVQDDSWLSKLRHVQTERELQNLLVQGKLITQ</sequence>
<dbReference type="Gene3D" id="3.40.50.2300">
    <property type="match status" value="1"/>
</dbReference>
<feature type="domain" description="PTS EIIB type-2" evidence="4">
    <location>
        <begin position="413"/>
        <end position="502"/>
    </location>
</feature>
<dbReference type="GO" id="GO:0008982">
    <property type="term" value="F:protein-N(PI)-phosphohistidine-sugar phosphotransferase activity"/>
    <property type="evidence" value="ECO:0007669"/>
    <property type="project" value="InterPro"/>
</dbReference>
<protein>
    <submittedName>
        <fullName evidence="6">Multidomain protein</fullName>
    </submittedName>
</protein>
<dbReference type="InterPro" id="IPR036634">
    <property type="entry name" value="PRD_sf"/>
</dbReference>
<dbReference type="Pfam" id="PF00359">
    <property type="entry name" value="PTS_EIIA_2"/>
    <property type="match status" value="1"/>
</dbReference>
<feature type="domain" description="PTS EIIA type-2" evidence="3">
    <location>
        <begin position="553"/>
        <end position="695"/>
    </location>
</feature>
<evidence type="ECO:0000256" key="2">
    <source>
        <dbReference type="ARBA" id="ARBA00022737"/>
    </source>
</evidence>
<accession>A0A0R1P5T1</accession>
<dbReference type="SUPFAM" id="SSF52794">
    <property type="entry name" value="PTS system IIB component-like"/>
    <property type="match status" value="1"/>
</dbReference>
<comment type="caution">
    <text evidence="6">The sequence shown here is derived from an EMBL/GenBank/DDBJ whole genome shotgun (WGS) entry which is preliminary data.</text>
</comment>
<feature type="domain" description="PRD" evidence="5">
    <location>
        <begin position="297"/>
        <end position="405"/>
    </location>
</feature>
<dbReference type="PROSITE" id="PS51372">
    <property type="entry name" value="PRD_2"/>
    <property type="match status" value="1"/>
</dbReference>
<reference evidence="6 7" key="1">
    <citation type="journal article" date="2015" name="Genome Announc.">
        <title>Expanding the biotechnology potential of lactobacilli through comparative genomics of 213 strains and associated genera.</title>
        <authorList>
            <person name="Sun Z."/>
            <person name="Harris H.M."/>
            <person name="McCann A."/>
            <person name="Guo C."/>
            <person name="Argimon S."/>
            <person name="Zhang W."/>
            <person name="Yang X."/>
            <person name="Jeffery I.B."/>
            <person name="Cooney J.C."/>
            <person name="Kagawa T.F."/>
            <person name="Liu W."/>
            <person name="Song Y."/>
            <person name="Salvetti E."/>
            <person name="Wrobel A."/>
            <person name="Rasinkangas P."/>
            <person name="Parkhill J."/>
            <person name="Rea M.C."/>
            <person name="O'Sullivan O."/>
            <person name="Ritari J."/>
            <person name="Douillard F.P."/>
            <person name="Paul Ross R."/>
            <person name="Yang R."/>
            <person name="Briner A.E."/>
            <person name="Felis G.E."/>
            <person name="de Vos W.M."/>
            <person name="Barrangou R."/>
            <person name="Klaenhammer T.R."/>
            <person name="Caufield P.W."/>
            <person name="Cui Y."/>
            <person name="Zhang H."/>
            <person name="O'Toole P.W."/>
        </authorList>
    </citation>
    <scope>NUCLEOTIDE SEQUENCE [LARGE SCALE GENOMIC DNA]</scope>
    <source>
        <strain evidence="6 7">DSM 13345</strain>
    </source>
</reference>
<dbReference type="AlphaFoldDB" id="A0A0R1P5T1"/>
<dbReference type="PROSITE" id="PS51099">
    <property type="entry name" value="PTS_EIIB_TYPE_2"/>
    <property type="match status" value="1"/>
</dbReference>
<evidence type="ECO:0000259" key="4">
    <source>
        <dbReference type="PROSITE" id="PS51099"/>
    </source>
</evidence>